<dbReference type="RefSeq" id="XP_067919262.1">
    <property type="nucleotide sequence ID" value="XM_068068756.1"/>
</dbReference>
<reference evidence="2 3" key="1">
    <citation type="journal article" date="2017" name="Int. J. Parasitol.">
        <title>The genome of the protozoan parasite Cystoisospora suis and a reverse vaccinology approach to identify vaccine candidates.</title>
        <authorList>
            <person name="Palmieri N."/>
            <person name="Shrestha A."/>
            <person name="Ruttkowski B."/>
            <person name="Beck T."/>
            <person name="Vogl C."/>
            <person name="Tomley F."/>
            <person name="Blake D.P."/>
            <person name="Joachim A."/>
        </authorList>
    </citation>
    <scope>NUCLEOTIDE SEQUENCE [LARGE SCALE GENOMIC DNA]</scope>
    <source>
        <strain evidence="2 3">Wien I</strain>
    </source>
</reference>
<dbReference type="AlphaFoldDB" id="A0A2C6KMD5"/>
<feature type="compositionally biased region" description="Polar residues" evidence="1">
    <location>
        <begin position="10"/>
        <end position="26"/>
    </location>
</feature>
<dbReference type="GeneID" id="94431967"/>
<organism evidence="2 3">
    <name type="scientific">Cystoisospora suis</name>
    <dbReference type="NCBI Taxonomy" id="483139"/>
    <lineage>
        <taxon>Eukaryota</taxon>
        <taxon>Sar</taxon>
        <taxon>Alveolata</taxon>
        <taxon>Apicomplexa</taxon>
        <taxon>Conoidasida</taxon>
        <taxon>Coccidia</taxon>
        <taxon>Eucoccidiorida</taxon>
        <taxon>Eimeriorina</taxon>
        <taxon>Sarcocystidae</taxon>
        <taxon>Cystoisospora</taxon>
    </lineage>
</organism>
<dbReference type="EMBL" id="MIGC01004890">
    <property type="protein sequence ID" value="PHJ17543.1"/>
    <property type="molecule type" value="Genomic_DNA"/>
</dbReference>
<dbReference type="VEuPathDB" id="ToxoDB:CSUI_008629"/>
<keyword evidence="3" id="KW-1185">Reference proteome</keyword>
<proteinExistence type="predicted"/>
<name>A0A2C6KMD5_9APIC</name>
<evidence type="ECO:0000313" key="2">
    <source>
        <dbReference type="EMBL" id="PHJ17543.1"/>
    </source>
</evidence>
<feature type="region of interest" description="Disordered" evidence="1">
    <location>
        <begin position="1"/>
        <end position="36"/>
    </location>
</feature>
<evidence type="ECO:0000256" key="1">
    <source>
        <dbReference type="SAM" id="MobiDB-lite"/>
    </source>
</evidence>
<protein>
    <submittedName>
        <fullName evidence="2">Uncharacterized protein</fullName>
    </submittedName>
</protein>
<accession>A0A2C6KMD5</accession>
<gene>
    <name evidence="2" type="ORF">CSUI_008629</name>
</gene>
<dbReference type="Proteomes" id="UP000221165">
    <property type="component" value="Unassembled WGS sequence"/>
</dbReference>
<sequence>MNGRADYSVRGSSSNRSVHLTHTSGRAPTREERIQNSTEDRVSTRVFSASILCRCILVFVKRGRQNACLGLFPSFLLHRTSLSLSLHHGSTSLVERITLVFFCLLVSERMFRI</sequence>
<comment type="caution">
    <text evidence="2">The sequence shown here is derived from an EMBL/GenBank/DDBJ whole genome shotgun (WGS) entry which is preliminary data.</text>
</comment>
<evidence type="ECO:0000313" key="3">
    <source>
        <dbReference type="Proteomes" id="UP000221165"/>
    </source>
</evidence>